<dbReference type="RefSeq" id="WP_222157890.1">
    <property type="nucleotide sequence ID" value="NZ_CP081864.1"/>
</dbReference>
<evidence type="ECO:0000259" key="1">
    <source>
        <dbReference type="Pfam" id="PF02464"/>
    </source>
</evidence>
<dbReference type="Proteomes" id="UP000825886">
    <property type="component" value="Chromosome"/>
</dbReference>
<dbReference type="Gene3D" id="3.90.950.20">
    <property type="entry name" value="CinA-like"/>
    <property type="match status" value="1"/>
</dbReference>
<name>A0ABX9AHY3_9ENTR</name>
<dbReference type="InterPro" id="IPR036653">
    <property type="entry name" value="CinA-like_C"/>
</dbReference>
<dbReference type="NCBIfam" id="TIGR00199">
    <property type="entry name" value="PncC_domain"/>
    <property type="match status" value="1"/>
</dbReference>
<dbReference type="EC" id="3.5.1.42" evidence="2"/>
<proteinExistence type="predicted"/>
<evidence type="ECO:0000313" key="3">
    <source>
        <dbReference type="Proteomes" id="UP000825886"/>
    </source>
</evidence>
<organism evidence="2 3">
    <name type="scientific">Symbiopectobacterium purcellii</name>
    <dbReference type="NCBI Taxonomy" id="2871826"/>
    <lineage>
        <taxon>Bacteria</taxon>
        <taxon>Pseudomonadati</taxon>
        <taxon>Pseudomonadota</taxon>
        <taxon>Gammaproteobacteria</taxon>
        <taxon>Enterobacterales</taxon>
        <taxon>Enterobacteriaceae</taxon>
    </lineage>
</organism>
<keyword evidence="3" id="KW-1185">Reference proteome</keyword>
<dbReference type="NCBIfam" id="NF002975">
    <property type="entry name" value="PRK03661.1"/>
    <property type="match status" value="1"/>
</dbReference>
<evidence type="ECO:0000313" key="2">
    <source>
        <dbReference type="EMBL" id="QZN94777.1"/>
    </source>
</evidence>
<reference evidence="2 3" key="1">
    <citation type="submission" date="2021-08" db="EMBL/GenBank/DDBJ databases">
        <title>Culture and genomic analysis of Symbiopectobacterium purcellii sp. nov. gen. nov., isolated from the leafhopper Empoasca decipiens.</title>
        <authorList>
            <person name="Nadal-Jimenez P."/>
            <person name="Siozios S."/>
            <person name="Halliday N."/>
            <person name="Camara M."/>
            <person name="Hurst G.D.D."/>
        </authorList>
    </citation>
    <scope>NUCLEOTIDE SEQUENCE [LARGE SCALE GENOMIC DNA]</scope>
    <source>
        <strain evidence="2 3">SyEd1</strain>
    </source>
</reference>
<keyword evidence="2" id="KW-0378">Hydrolase</keyword>
<dbReference type="InterPro" id="IPR008136">
    <property type="entry name" value="CinA_C"/>
</dbReference>
<dbReference type="SUPFAM" id="SSF142433">
    <property type="entry name" value="CinA-like"/>
    <property type="match status" value="1"/>
</dbReference>
<dbReference type="EMBL" id="CP081864">
    <property type="protein sequence ID" value="QZN94777.1"/>
    <property type="molecule type" value="Genomic_DNA"/>
</dbReference>
<sequence length="163" mass="17447">METEILQLSAQIGARLTALGAKVTCAESCTGGWIAKSITDVAGSSGWFDYGFVTYSNQAKQRLIGVSENTLTHYGAVSEQTVREMAQGALRAAGADYSLSVSGIAGPDGGSDEKPVGTVWFGWCDKHGNLLAREMLFLGDRHAVRLQAVRFALQMLLDGFLQK</sequence>
<dbReference type="Pfam" id="PF02464">
    <property type="entry name" value="CinA"/>
    <property type="match status" value="1"/>
</dbReference>
<accession>A0ABX9AHY3</accession>
<protein>
    <submittedName>
        <fullName evidence="2">Nicotinamide-nucleotide amidase</fullName>
        <ecNumber evidence="2">3.5.1.42</ecNumber>
    </submittedName>
</protein>
<gene>
    <name evidence="2" type="primary">pncC</name>
    <name evidence="2" type="ORF">K6K13_16110</name>
</gene>
<dbReference type="GO" id="GO:0019159">
    <property type="term" value="F:nicotinamide-nucleotide amidase activity"/>
    <property type="evidence" value="ECO:0007669"/>
    <property type="project" value="UniProtKB-EC"/>
</dbReference>
<feature type="domain" description="CinA C-terminal" evidence="1">
    <location>
        <begin position="7"/>
        <end position="157"/>
    </location>
</feature>